<name>A0A9D3AZT3_9FIRM</name>
<gene>
    <name evidence="3" type="ORF">SPSYN_00929</name>
    <name evidence="2" type="ORF">SPSYN_02122</name>
</gene>
<dbReference type="Proteomes" id="UP000798488">
    <property type="component" value="Unassembled WGS sequence"/>
</dbReference>
<evidence type="ECO:0000313" key="2">
    <source>
        <dbReference type="EMBL" id="KAF1084346.1"/>
    </source>
</evidence>
<dbReference type="EMBL" id="LSRS01000002">
    <property type="protein sequence ID" value="KAF1086188.1"/>
    <property type="molecule type" value="Genomic_DNA"/>
</dbReference>
<reference evidence="3" key="1">
    <citation type="submission" date="2016-02" db="EMBL/GenBank/DDBJ databases">
        <title>Draft Genome Sequence of Sporotomaculum syntrophicum Strain FB, a Syntrophic Benzoate Degrader.</title>
        <authorList>
            <person name="Nobu M.K."/>
            <person name="Narihiro T."/>
            <person name="Qiu Y.-L."/>
            <person name="Ohashi A."/>
            <person name="Liu W.-T."/>
            <person name="Yuji S."/>
        </authorList>
    </citation>
    <scope>NUCLEOTIDE SEQUENCE</scope>
    <source>
        <strain evidence="3">FB</strain>
    </source>
</reference>
<proteinExistence type="predicted"/>
<keyword evidence="4" id="KW-1185">Reference proteome</keyword>
<evidence type="ECO:0000313" key="4">
    <source>
        <dbReference type="Proteomes" id="UP000798488"/>
    </source>
</evidence>
<dbReference type="SUPFAM" id="SSF46689">
    <property type="entry name" value="Homeodomain-like"/>
    <property type="match status" value="1"/>
</dbReference>
<dbReference type="InterPro" id="IPR002514">
    <property type="entry name" value="Transposase_8"/>
</dbReference>
<dbReference type="InterPro" id="IPR009057">
    <property type="entry name" value="Homeodomain-like_sf"/>
</dbReference>
<keyword evidence="1" id="KW-0175">Coiled coil</keyword>
<dbReference type="GO" id="GO:0006313">
    <property type="term" value="P:DNA transposition"/>
    <property type="evidence" value="ECO:0007669"/>
    <property type="project" value="InterPro"/>
</dbReference>
<accession>A0A9D3AZT3</accession>
<dbReference type="OrthoDB" id="1707197at2"/>
<dbReference type="Gene3D" id="1.10.10.60">
    <property type="entry name" value="Homeodomain-like"/>
    <property type="match status" value="1"/>
</dbReference>
<evidence type="ECO:0000313" key="3">
    <source>
        <dbReference type="EMBL" id="KAF1086188.1"/>
    </source>
</evidence>
<dbReference type="GO" id="GO:0004803">
    <property type="term" value="F:transposase activity"/>
    <property type="evidence" value="ECO:0007669"/>
    <property type="project" value="InterPro"/>
</dbReference>
<comment type="caution">
    <text evidence="3">The sequence shown here is derived from an EMBL/GenBank/DDBJ whole genome shotgun (WGS) entry which is preliminary data.</text>
</comment>
<dbReference type="AlphaFoldDB" id="A0A9D3AZT3"/>
<feature type="coiled-coil region" evidence="1">
    <location>
        <begin position="62"/>
        <end position="96"/>
    </location>
</feature>
<dbReference type="EMBL" id="LSRS01000005">
    <property type="protein sequence ID" value="KAF1084346.1"/>
    <property type="molecule type" value="Genomic_DNA"/>
</dbReference>
<organism evidence="3 4">
    <name type="scientific">Sporotomaculum syntrophicum</name>
    <dbReference type="NCBI Taxonomy" id="182264"/>
    <lineage>
        <taxon>Bacteria</taxon>
        <taxon>Bacillati</taxon>
        <taxon>Bacillota</taxon>
        <taxon>Clostridia</taxon>
        <taxon>Eubacteriales</taxon>
        <taxon>Desulfallaceae</taxon>
        <taxon>Sporotomaculum</taxon>
    </lineage>
</organism>
<dbReference type="GO" id="GO:0003677">
    <property type="term" value="F:DNA binding"/>
    <property type="evidence" value="ECO:0007669"/>
    <property type="project" value="InterPro"/>
</dbReference>
<sequence>MRNKQYSHEFKELIIKECQETGNVALVARRHEMSANTIHTWLSKYRKNGSVKTLPKAKDERQKAMEKQLKEISTENDRLKRLLADKELELAILRELRDIQNPR</sequence>
<dbReference type="Pfam" id="PF01527">
    <property type="entry name" value="HTH_Tnp_1"/>
    <property type="match status" value="1"/>
</dbReference>
<dbReference type="RefSeq" id="WP_161821309.1">
    <property type="nucleotide sequence ID" value="NZ_LSRS01000002.1"/>
</dbReference>
<protein>
    <submittedName>
        <fullName evidence="3">Transposase</fullName>
    </submittedName>
</protein>
<evidence type="ECO:0000256" key="1">
    <source>
        <dbReference type="SAM" id="Coils"/>
    </source>
</evidence>